<name>V4HA52_9EURY</name>
<dbReference type="InterPro" id="IPR000917">
    <property type="entry name" value="Sulfatase_N"/>
</dbReference>
<organism evidence="5 6">
    <name type="scientific">Candidatus Halobonum tyrrellensis G22</name>
    <dbReference type="NCBI Taxonomy" id="1324957"/>
    <lineage>
        <taxon>Archaea</taxon>
        <taxon>Methanobacteriati</taxon>
        <taxon>Methanobacteriota</taxon>
        <taxon>Stenosarchaea group</taxon>
        <taxon>Halobacteria</taxon>
        <taxon>Halobacteriales</taxon>
        <taxon>Haloferacaceae</taxon>
        <taxon>Candidatus Halobonum</taxon>
    </lineage>
</organism>
<dbReference type="AlphaFoldDB" id="V4HA52"/>
<reference evidence="5 6" key="1">
    <citation type="journal article" date="2013" name="Genome Announc.">
        <title>Draft Genome Sequence of 'Candidatus Halobonum tyrrellensis' Strain G22, Isolated from the Hypersaline Waters of Lake Tyrrell, Australia.</title>
        <authorList>
            <person name="Ugalde J.A."/>
            <person name="Narasingarao P."/>
            <person name="Kuo S."/>
            <person name="Podell S."/>
            <person name="Allen E.E."/>
        </authorList>
    </citation>
    <scope>NUCLEOTIDE SEQUENCE [LARGE SCALE GENOMIC DNA]</scope>
    <source>
        <strain evidence="5 6">G22</strain>
    </source>
</reference>
<keyword evidence="6" id="KW-1185">Reference proteome</keyword>
<dbReference type="InterPro" id="IPR017850">
    <property type="entry name" value="Alkaline_phosphatase_core_sf"/>
</dbReference>
<dbReference type="SUPFAM" id="SSF53649">
    <property type="entry name" value="Alkaline phosphatase-like"/>
    <property type="match status" value="1"/>
</dbReference>
<dbReference type="STRING" id="1324957.K933_16742"/>
<dbReference type="InterPro" id="IPR050738">
    <property type="entry name" value="Sulfatase"/>
</dbReference>
<feature type="compositionally biased region" description="Basic and acidic residues" evidence="3">
    <location>
        <begin position="459"/>
        <end position="492"/>
    </location>
</feature>
<dbReference type="PANTHER" id="PTHR42693">
    <property type="entry name" value="ARYLSULFATASE FAMILY MEMBER"/>
    <property type="match status" value="1"/>
</dbReference>
<keyword evidence="2" id="KW-0378">Hydrolase</keyword>
<evidence type="ECO:0000256" key="1">
    <source>
        <dbReference type="ARBA" id="ARBA00008779"/>
    </source>
</evidence>
<comment type="similarity">
    <text evidence="1">Belongs to the sulfatase family.</text>
</comment>
<comment type="caution">
    <text evidence="5">The sequence shown here is derived from an EMBL/GenBank/DDBJ whole genome shotgun (WGS) entry which is preliminary data.</text>
</comment>
<evidence type="ECO:0000313" key="6">
    <source>
        <dbReference type="Proteomes" id="UP000017840"/>
    </source>
</evidence>
<sequence>MRRNVVVLCLDAVRADTFAARASRLSDLADVRVTGCRTAGGWTAPAHASMLTGLLAHDHGVHARSPRYDSLDPADTLVGDLDGHAVGVSATPHAGSASGFDRLFDEFHDVTRSRPDPRGFDARAVADEADGRIGRRIHLVREALAHDAPGASLANAARAAADRLARGGTLGHEPAVLDDGARAVARLLRDRVTETERDAPVFAFADFAEACAPLVDRRGLVRGTVPRGWSSADAGLTPEAVVADPDEYVEELAFYRHLYAENVAYLDRVCADLVADLREATERETTVVVTADHGENLFDDPDDPAFGHVGSLSEAVLHVPFVLVDPPAGYPPVVDGLASHLDFRALVRGLAADETPGLTAEGDPESGDVAGDERAVAAELVGVAPGGEALAARDPERWDRVRRAVYPHDAAKLCWDDRGERTEYELDPDDPCRQRRVATGTGGAPGWAEAVFGEPVAETDERTRRGGDAGADGRDRTDDADRRADPREVGSR</sequence>
<feature type="domain" description="Sulfatase N-terminal" evidence="4">
    <location>
        <begin position="255"/>
        <end position="344"/>
    </location>
</feature>
<protein>
    <submittedName>
        <fullName evidence="5">Sulfatase</fullName>
    </submittedName>
</protein>
<dbReference type="GO" id="GO:0004065">
    <property type="term" value="F:arylsulfatase activity"/>
    <property type="evidence" value="ECO:0007669"/>
    <property type="project" value="TreeGrafter"/>
</dbReference>
<dbReference type="PANTHER" id="PTHR42693:SF53">
    <property type="entry name" value="ENDO-4-O-SULFATASE"/>
    <property type="match status" value="1"/>
</dbReference>
<feature type="region of interest" description="Disordered" evidence="3">
    <location>
        <begin position="423"/>
        <end position="492"/>
    </location>
</feature>
<gene>
    <name evidence="5" type="ORF">K933_16742</name>
</gene>
<evidence type="ECO:0000256" key="2">
    <source>
        <dbReference type="ARBA" id="ARBA00022801"/>
    </source>
</evidence>
<accession>V4HA52</accession>
<dbReference type="Proteomes" id="UP000017840">
    <property type="component" value="Unassembled WGS sequence"/>
</dbReference>
<dbReference type="Pfam" id="PF00884">
    <property type="entry name" value="Sulfatase"/>
    <property type="match status" value="1"/>
</dbReference>
<evidence type="ECO:0000313" key="5">
    <source>
        <dbReference type="EMBL" id="ESP86928.1"/>
    </source>
</evidence>
<evidence type="ECO:0000256" key="3">
    <source>
        <dbReference type="SAM" id="MobiDB-lite"/>
    </source>
</evidence>
<proteinExistence type="inferred from homology"/>
<dbReference type="eggNOG" id="arCOG02787">
    <property type="taxonomic scope" value="Archaea"/>
</dbReference>
<dbReference type="Gene3D" id="3.40.720.10">
    <property type="entry name" value="Alkaline Phosphatase, subunit A"/>
    <property type="match status" value="2"/>
</dbReference>
<dbReference type="EMBL" id="ASGZ01000068">
    <property type="protein sequence ID" value="ESP86928.1"/>
    <property type="molecule type" value="Genomic_DNA"/>
</dbReference>
<evidence type="ECO:0000259" key="4">
    <source>
        <dbReference type="Pfam" id="PF00884"/>
    </source>
</evidence>